<comment type="caution">
    <text evidence="6">The sequence shown here is derived from an EMBL/GenBank/DDBJ whole genome shotgun (WGS) entry which is preliminary data.</text>
</comment>
<evidence type="ECO:0000256" key="3">
    <source>
        <dbReference type="RuleBase" id="RU003939"/>
    </source>
</evidence>
<keyword evidence="5" id="KW-0812">Transmembrane</keyword>
<reference evidence="6 7" key="1">
    <citation type="submission" date="2024-04" db="EMBL/GenBank/DDBJ databases">
        <title>Human intestinal bacterial collection.</title>
        <authorList>
            <person name="Pauvert C."/>
            <person name="Hitch T.C.A."/>
            <person name="Clavel T."/>
        </authorList>
    </citation>
    <scope>NUCLEOTIDE SEQUENCE [LARGE SCALE GENOMIC DNA]</scope>
    <source>
        <strain evidence="6 7">CLA-AA-H145</strain>
    </source>
</reference>
<feature type="compositionally biased region" description="Polar residues" evidence="4">
    <location>
        <begin position="166"/>
        <end position="177"/>
    </location>
</feature>
<dbReference type="Pfam" id="PF00216">
    <property type="entry name" value="Bac_DNA_binding"/>
    <property type="match status" value="1"/>
</dbReference>
<dbReference type="EMBL" id="JBBNFP010000003">
    <property type="protein sequence ID" value="MEQ2485711.1"/>
    <property type="molecule type" value="Genomic_DNA"/>
</dbReference>
<feature type="transmembrane region" description="Helical" evidence="5">
    <location>
        <begin position="336"/>
        <end position="356"/>
    </location>
</feature>
<feature type="region of interest" description="Disordered" evidence="4">
    <location>
        <begin position="408"/>
        <end position="481"/>
    </location>
</feature>
<gene>
    <name evidence="6" type="ORF">AAAT34_01425</name>
</gene>
<protein>
    <submittedName>
        <fullName evidence="6">HU family DNA-binding protein</fullName>
    </submittedName>
</protein>
<sequence>MSKIGFKELSLALVDKYGLEREAAEQFVEKMFDVLSKGIETDRQVKVKGLGTFKVVPVASRKSVDVNTGEPIVIEGRDKVSFTPDSAMRELVNRPFSQFETVPINDGVDFTAIDEHFANVEEGTEDIIMTDNDETVTEPITTDATKQDDKMAETSEGEAASGATNVLGTQPDETASTKNDENETTYGEGIDDPSTHQGGTPKETVVAAETVVSDDEPIQITEPMKPEESFTPVAPGSESIEETTPNEANGPSHPTEETTNDEQNEVSESINDAAAPTNATSEQTNEDQPRPTSSTKTTAEMVQTVSETEREIDDARNQVILMQREMVRHNRFMRRFLGISAFLLLACVAGIFYLAMQISQRDHRIEHLEAAAILASRTPQGKAILNASVDSAAVAQAKKDSLEAARKLQEDEGARQKMAEAEQAKAKQVEQEASKRGAEQAERAKKEEAAKKANEAAAKQKAQQHKPTEAKNNSKEQDKYNKDVRIRTGAYTIIGIDRTVTAKAGQTLAGISRTQLGPGMECYIEAVNPGRKQLKAGDKVNIPKLKLKKKN</sequence>
<feature type="compositionally biased region" description="Basic and acidic residues" evidence="4">
    <location>
        <begin position="408"/>
        <end position="454"/>
    </location>
</feature>
<dbReference type="RefSeq" id="WP_252344829.1">
    <property type="nucleotide sequence ID" value="NZ_JAHKBE010000002.1"/>
</dbReference>
<proteinExistence type="inferred from homology"/>
<comment type="similarity">
    <text evidence="1 3">Belongs to the bacterial histone-like protein family.</text>
</comment>
<evidence type="ECO:0000313" key="7">
    <source>
        <dbReference type="Proteomes" id="UP001487296"/>
    </source>
</evidence>
<feature type="compositionally biased region" description="Basic and acidic residues" evidence="4">
    <location>
        <begin position="466"/>
        <end position="481"/>
    </location>
</feature>
<keyword evidence="2 6" id="KW-0238">DNA-binding</keyword>
<feature type="region of interest" description="Disordered" evidence="4">
    <location>
        <begin position="123"/>
        <end position="307"/>
    </location>
</feature>
<dbReference type="PANTHER" id="PTHR33175:SF2">
    <property type="entry name" value="INTEGRATION HOST FACTOR SUBUNIT ALPHA"/>
    <property type="match status" value="1"/>
</dbReference>
<dbReference type="PANTHER" id="PTHR33175">
    <property type="entry name" value="DNA-BINDING PROTEIN HU"/>
    <property type="match status" value="1"/>
</dbReference>
<organism evidence="6 7">
    <name type="scientific">Hallella faecis</name>
    <dbReference type="NCBI Taxonomy" id="2841596"/>
    <lineage>
        <taxon>Bacteria</taxon>
        <taxon>Pseudomonadati</taxon>
        <taxon>Bacteroidota</taxon>
        <taxon>Bacteroidia</taxon>
        <taxon>Bacteroidales</taxon>
        <taxon>Prevotellaceae</taxon>
        <taxon>Hallella</taxon>
    </lineage>
</organism>
<evidence type="ECO:0000256" key="2">
    <source>
        <dbReference type="ARBA" id="ARBA00023125"/>
    </source>
</evidence>
<dbReference type="CDD" id="cd13832">
    <property type="entry name" value="IHF"/>
    <property type="match status" value="1"/>
</dbReference>
<dbReference type="SUPFAM" id="SSF47729">
    <property type="entry name" value="IHF-like DNA-binding proteins"/>
    <property type="match status" value="1"/>
</dbReference>
<keyword evidence="5" id="KW-1133">Transmembrane helix</keyword>
<keyword evidence="5" id="KW-0472">Membrane</keyword>
<evidence type="ECO:0000256" key="1">
    <source>
        <dbReference type="ARBA" id="ARBA00010529"/>
    </source>
</evidence>
<evidence type="ECO:0000313" key="6">
    <source>
        <dbReference type="EMBL" id="MEQ2485711.1"/>
    </source>
</evidence>
<name>A0ABV1FMT8_9BACT</name>
<dbReference type="InterPro" id="IPR000119">
    <property type="entry name" value="Hist_DNA-bd"/>
</dbReference>
<dbReference type="InterPro" id="IPR010992">
    <property type="entry name" value="IHF-like_DNA-bd_dom_sf"/>
</dbReference>
<dbReference type="Proteomes" id="UP001487296">
    <property type="component" value="Unassembled WGS sequence"/>
</dbReference>
<feature type="compositionally biased region" description="Polar residues" evidence="4">
    <location>
        <begin position="290"/>
        <end position="306"/>
    </location>
</feature>
<keyword evidence="7" id="KW-1185">Reference proteome</keyword>
<evidence type="ECO:0000256" key="5">
    <source>
        <dbReference type="SAM" id="Phobius"/>
    </source>
</evidence>
<dbReference type="SMART" id="SM00411">
    <property type="entry name" value="BHL"/>
    <property type="match status" value="1"/>
</dbReference>
<evidence type="ECO:0000256" key="4">
    <source>
        <dbReference type="SAM" id="MobiDB-lite"/>
    </source>
</evidence>
<dbReference type="Gene3D" id="4.10.520.10">
    <property type="entry name" value="IHF-like DNA-binding proteins"/>
    <property type="match status" value="1"/>
</dbReference>
<dbReference type="GO" id="GO:0003677">
    <property type="term" value="F:DNA binding"/>
    <property type="evidence" value="ECO:0007669"/>
    <property type="project" value="UniProtKB-KW"/>
</dbReference>
<accession>A0ABV1FMT8</accession>